<evidence type="ECO:0000256" key="1">
    <source>
        <dbReference type="SAM" id="Phobius"/>
    </source>
</evidence>
<protein>
    <submittedName>
        <fullName evidence="2">Uncharacterized protein</fullName>
    </submittedName>
</protein>
<reference evidence="2 3" key="1">
    <citation type="journal article" date="2015" name="Plant Cell">
        <title>Oil accumulation by the oleaginous diatom Fistulifera solaris as revealed by the genome and transcriptome.</title>
        <authorList>
            <person name="Tanaka T."/>
            <person name="Maeda Y."/>
            <person name="Veluchamy A."/>
            <person name="Tanaka M."/>
            <person name="Abida H."/>
            <person name="Marechal E."/>
            <person name="Bowler C."/>
            <person name="Muto M."/>
            <person name="Sunaga Y."/>
            <person name="Tanaka M."/>
            <person name="Yoshino T."/>
            <person name="Taniguchi T."/>
            <person name="Fukuda Y."/>
            <person name="Nemoto M."/>
            <person name="Matsumoto M."/>
            <person name="Wong P.S."/>
            <person name="Aburatani S."/>
            <person name="Fujibuchi W."/>
        </authorList>
    </citation>
    <scope>NUCLEOTIDE SEQUENCE [LARGE SCALE GENOMIC DNA]</scope>
    <source>
        <strain evidence="2 3">JPCC DA0580</strain>
    </source>
</reference>
<evidence type="ECO:0000313" key="2">
    <source>
        <dbReference type="EMBL" id="GAX28040.1"/>
    </source>
</evidence>
<sequence length="158" mass="17287">MMWTPVPDIQQAWVNTKTIGGKISVILFYLLVLYFMLSASWSIFFPYQECLMAGIGGNDNPIAVAAVRAAYVFSVGFFIYALVGGYRIFNVIMVAVFLLADMIIWTSVAKEMDQLGCHDDMVGLYVFCAGAVLALVLALLDDKLGDRNAGAESLPLNV</sequence>
<keyword evidence="3" id="KW-1185">Reference proteome</keyword>
<dbReference type="AlphaFoldDB" id="A0A1Z5KNY4"/>
<name>A0A1Z5KNY4_FISSO</name>
<dbReference type="InParanoid" id="A0A1Z5KNY4"/>
<dbReference type="EMBL" id="BDSP01000264">
    <property type="protein sequence ID" value="GAX28040.1"/>
    <property type="molecule type" value="Genomic_DNA"/>
</dbReference>
<accession>A0A1Z5KNY4</accession>
<comment type="caution">
    <text evidence="2">The sequence shown here is derived from an EMBL/GenBank/DDBJ whole genome shotgun (WGS) entry which is preliminary data.</text>
</comment>
<feature type="transmembrane region" description="Helical" evidence="1">
    <location>
        <begin position="88"/>
        <end position="109"/>
    </location>
</feature>
<keyword evidence="1" id="KW-1133">Transmembrane helix</keyword>
<feature type="transmembrane region" description="Helical" evidence="1">
    <location>
        <begin position="62"/>
        <end position="83"/>
    </location>
</feature>
<feature type="transmembrane region" description="Helical" evidence="1">
    <location>
        <begin position="26"/>
        <end position="47"/>
    </location>
</feature>
<keyword evidence="1" id="KW-0472">Membrane</keyword>
<dbReference type="Proteomes" id="UP000198406">
    <property type="component" value="Unassembled WGS sequence"/>
</dbReference>
<gene>
    <name evidence="2" type="ORF">FisN_2Hu142</name>
</gene>
<keyword evidence="1" id="KW-0812">Transmembrane</keyword>
<organism evidence="2 3">
    <name type="scientific">Fistulifera solaris</name>
    <name type="common">Oleaginous diatom</name>
    <dbReference type="NCBI Taxonomy" id="1519565"/>
    <lineage>
        <taxon>Eukaryota</taxon>
        <taxon>Sar</taxon>
        <taxon>Stramenopiles</taxon>
        <taxon>Ochrophyta</taxon>
        <taxon>Bacillariophyta</taxon>
        <taxon>Bacillariophyceae</taxon>
        <taxon>Bacillariophycidae</taxon>
        <taxon>Naviculales</taxon>
        <taxon>Naviculaceae</taxon>
        <taxon>Fistulifera</taxon>
    </lineage>
</organism>
<feature type="transmembrane region" description="Helical" evidence="1">
    <location>
        <begin position="121"/>
        <end position="140"/>
    </location>
</feature>
<proteinExistence type="predicted"/>
<evidence type="ECO:0000313" key="3">
    <source>
        <dbReference type="Proteomes" id="UP000198406"/>
    </source>
</evidence>